<organism evidence="23 24">
    <name type="scientific">Cyprinus carpio</name>
    <name type="common">Common carp</name>
    <dbReference type="NCBI Taxonomy" id="7962"/>
    <lineage>
        <taxon>Eukaryota</taxon>
        <taxon>Metazoa</taxon>
        <taxon>Chordata</taxon>
        <taxon>Craniata</taxon>
        <taxon>Vertebrata</taxon>
        <taxon>Euteleostomi</taxon>
        <taxon>Actinopterygii</taxon>
        <taxon>Neopterygii</taxon>
        <taxon>Teleostei</taxon>
        <taxon>Ostariophysi</taxon>
        <taxon>Cypriniformes</taxon>
        <taxon>Cyprinidae</taxon>
        <taxon>Cyprininae</taxon>
        <taxon>Cyprinus</taxon>
    </lineage>
</organism>
<accession>A0A8C1J2G6</accession>
<evidence type="ECO:0000256" key="7">
    <source>
        <dbReference type="ARBA" id="ARBA00022679"/>
    </source>
</evidence>
<keyword evidence="9 22" id="KW-0479">Metal-binding</keyword>
<keyword evidence="5" id="KW-0964">Secreted</keyword>
<reference evidence="23" key="2">
    <citation type="submission" date="2025-09" db="UniProtKB">
        <authorList>
            <consortium name="Ensembl"/>
        </authorList>
    </citation>
    <scope>IDENTIFICATION</scope>
</reference>
<comment type="subcellular location">
    <subcellularLocation>
        <location evidence="2 22">Golgi apparatus membrane</location>
        <topology evidence="2 22">Single-pass type II membrane protein</topology>
    </subcellularLocation>
    <subcellularLocation>
        <location evidence="3">Secreted</location>
    </subcellularLocation>
</comment>
<evidence type="ECO:0000256" key="8">
    <source>
        <dbReference type="ARBA" id="ARBA00022692"/>
    </source>
</evidence>
<evidence type="ECO:0000256" key="9">
    <source>
        <dbReference type="ARBA" id="ARBA00022723"/>
    </source>
</evidence>
<dbReference type="InterPro" id="IPR005027">
    <property type="entry name" value="Glyco_trans_43"/>
</dbReference>
<dbReference type="GO" id="GO:0046872">
    <property type="term" value="F:metal ion binding"/>
    <property type="evidence" value="ECO:0007669"/>
    <property type="project" value="UniProtKB-KW"/>
</dbReference>
<feature type="site" description="Interaction with galactose moiety of substrate glycoprotein" evidence="20">
    <location>
        <position position="259"/>
    </location>
</feature>
<dbReference type="GO" id="GO:0015018">
    <property type="term" value="F:galactosylgalactosylxylosylprotein 3-beta-glucuronosyltransferase activity"/>
    <property type="evidence" value="ECO:0007669"/>
    <property type="project" value="UniProtKB-UniRule"/>
</dbReference>
<dbReference type="InterPro" id="IPR029044">
    <property type="entry name" value="Nucleotide-diphossugar_trans"/>
</dbReference>
<proteinExistence type="inferred from homology"/>
<dbReference type="UniPathway" id="UPA00378"/>
<comment type="function">
    <text evidence="16">Involved in the biosynthesis of L2/HNK-1 carbohydrate epitope on glycoproteins. Can also play a role in glycosaminoglycan biosynthesis. Substrates include asialo-orosomucoid (ASOR), asialo-fetuin, and asialo-neural cell adhesion molecule. Requires sphingomyelin for activity: stearoyl-sphingomyelin was the most effective, followed by palmitoyl-sphingomyelin and lignoceroyl-sphingomyelin. Activity was demonstrated only for sphingomyelin with a saturated fatty acid and not for that with an unsaturated fatty acid, regardless of the length of the acyl group.</text>
</comment>
<evidence type="ECO:0000256" key="20">
    <source>
        <dbReference type="PIRSR" id="PIRSR605027-4"/>
    </source>
</evidence>
<dbReference type="AlphaFoldDB" id="A0A8C1J2G6"/>
<evidence type="ECO:0000256" key="14">
    <source>
        <dbReference type="ARBA" id="ARBA00023180"/>
    </source>
</evidence>
<comment type="similarity">
    <text evidence="4 22">Belongs to the glycosyltransferase 43 family.</text>
</comment>
<keyword evidence="11" id="KW-1133">Transmembrane helix</keyword>
<evidence type="ECO:0000256" key="12">
    <source>
        <dbReference type="ARBA" id="ARBA00023034"/>
    </source>
</evidence>
<comment type="subunit">
    <text evidence="17">Homodimer. Interacts with SAR1A.</text>
</comment>
<evidence type="ECO:0000256" key="11">
    <source>
        <dbReference type="ARBA" id="ARBA00022989"/>
    </source>
</evidence>
<dbReference type="Gene3D" id="3.90.550.10">
    <property type="entry name" value="Spore Coat Polysaccharide Biosynthesis Protein SpsA, Chain A"/>
    <property type="match status" value="1"/>
</dbReference>
<evidence type="ECO:0000256" key="3">
    <source>
        <dbReference type="ARBA" id="ARBA00004613"/>
    </source>
</evidence>
<sequence>TQKMKIIKAHQRDFRLHESCVTMDKCITKATQIKYVYQRPPPWSDTLTTLHVITVDPSRSTRRLRISRNKRCPEMHVSHAAPCRGTWLSAGSGNTSIQTPVIKESCILQMMTILTAWRCLTRYGPFSPPFIVSLSLTDSIFLILQMRWTRKVSVWPVAFVGGLRYESPKINSQGKVFSWKTVFDPQRPFGIDMAGFAVNLQLILGKPQACFKLKGVKGGYQESSLLQDLVTLSDLEPKAANCTKILVWHTRTERPLLTNEGKKRFMSGSMEV</sequence>
<keyword evidence="15 22" id="KW-0464">Manganese</keyword>
<evidence type="ECO:0000256" key="5">
    <source>
        <dbReference type="ARBA" id="ARBA00022525"/>
    </source>
</evidence>
<dbReference type="GO" id="GO:0000139">
    <property type="term" value="C:Golgi membrane"/>
    <property type="evidence" value="ECO:0007669"/>
    <property type="project" value="UniProtKB-SubCell"/>
</dbReference>
<keyword evidence="7 22" id="KW-0808">Transferase</keyword>
<dbReference type="GO" id="GO:0050650">
    <property type="term" value="P:chondroitin sulfate proteoglycan biosynthetic process"/>
    <property type="evidence" value="ECO:0007669"/>
    <property type="project" value="TreeGrafter"/>
</dbReference>
<keyword evidence="6" id="KW-0597">Phosphoprotein</keyword>
<evidence type="ECO:0000256" key="21">
    <source>
        <dbReference type="PIRSR" id="PIRSR605027-6"/>
    </source>
</evidence>
<evidence type="ECO:0000256" key="1">
    <source>
        <dbReference type="ARBA" id="ARBA00001936"/>
    </source>
</evidence>
<evidence type="ECO:0000313" key="24">
    <source>
        <dbReference type="Proteomes" id="UP000694427"/>
    </source>
</evidence>
<dbReference type="GO" id="GO:0005975">
    <property type="term" value="P:carbohydrate metabolic process"/>
    <property type="evidence" value="ECO:0007669"/>
    <property type="project" value="TreeGrafter"/>
</dbReference>
<evidence type="ECO:0000256" key="2">
    <source>
        <dbReference type="ARBA" id="ARBA00004323"/>
    </source>
</evidence>
<evidence type="ECO:0000256" key="18">
    <source>
        <dbReference type="ARBA" id="ARBA00047979"/>
    </source>
</evidence>
<evidence type="ECO:0000256" key="13">
    <source>
        <dbReference type="ARBA" id="ARBA00023136"/>
    </source>
</evidence>
<evidence type="ECO:0000256" key="10">
    <source>
        <dbReference type="ARBA" id="ARBA00022968"/>
    </source>
</evidence>
<reference evidence="23" key="1">
    <citation type="submission" date="2025-08" db="UniProtKB">
        <authorList>
            <consortium name="Ensembl"/>
        </authorList>
    </citation>
    <scope>IDENTIFICATION</scope>
</reference>
<feature type="glycosylation site" description="N-linked (GlcNAc...) asparagine" evidence="21">
    <location>
        <position position="241"/>
    </location>
</feature>
<evidence type="ECO:0000313" key="23">
    <source>
        <dbReference type="Ensembl" id="ENSCCRP00010026332.1"/>
    </source>
</evidence>
<evidence type="ECO:0000256" key="4">
    <source>
        <dbReference type="ARBA" id="ARBA00007706"/>
    </source>
</evidence>
<evidence type="ECO:0000256" key="15">
    <source>
        <dbReference type="ARBA" id="ARBA00023211"/>
    </source>
</evidence>
<evidence type="ECO:0000256" key="22">
    <source>
        <dbReference type="RuleBase" id="RU363127"/>
    </source>
</evidence>
<evidence type="ECO:0000256" key="16">
    <source>
        <dbReference type="ARBA" id="ARBA00037242"/>
    </source>
</evidence>
<feature type="site" description="Interaction with galactose moiety of substrate glycoprotein" evidence="20">
    <location>
        <position position="166"/>
    </location>
</feature>
<keyword evidence="14 21" id="KW-0325">Glycoprotein</keyword>
<keyword evidence="10 22" id="KW-0735">Signal-anchor</keyword>
<evidence type="ECO:0000256" key="6">
    <source>
        <dbReference type="ARBA" id="ARBA00022553"/>
    </source>
</evidence>
<evidence type="ECO:0000256" key="17">
    <source>
        <dbReference type="ARBA" id="ARBA00046670"/>
    </source>
</evidence>
<keyword evidence="13" id="KW-0472">Membrane</keyword>
<dbReference type="Ensembl" id="ENSCCRT00010028904.1">
    <property type="protein sequence ID" value="ENSCCRP00010026332.1"/>
    <property type="gene ID" value="ENSCCRG00010011321.1"/>
</dbReference>
<keyword evidence="8" id="KW-0812">Transmembrane</keyword>
<dbReference type="GO" id="GO:0005576">
    <property type="term" value="C:extracellular region"/>
    <property type="evidence" value="ECO:0007669"/>
    <property type="project" value="UniProtKB-SubCell"/>
</dbReference>
<comment type="cofactor">
    <cofactor evidence="1 22">
        <name>Mn(2+)</name>
        <dbReference type="ChEBI" id="CHEBI:29035"/>
    </cofactor>
</comment>
<name>A0A8C1J2G6_CYPCA</name>
<protein>
    <recommendedName>
        <fullName evidence="22">Galactosylgalactosylxylosylprotein 3-beta-glucuronosyltransferase</fullName>
        <ecNumber evidence="22">2.4.1.135</ecNumber>
    </recommendedName>
</protein>
<evidence type="ECO:0000256" key="19">
    <source>
        <dbReference type="PIRSR" id="PIRSR605027-1"/>
    </source>
</evidence>
<dbReference type="PANTHER" id="PTHR10896:SF21">
    <property type="entry name" value="GALACTOSYLGALACTOSYLXYLOSYLPROTEIN 3-BETA-GLUCURONOSYLTRANSFERASE 1"/>
    <property type="match status" value="1"/>
</dbReference>
<dbReference type="EC" id="2.4.1.135" evidence="22"/>
<comment type="pathway">
    <text evidence="22">Protein modification; protein glycosylation.</text>
</comment>
<dbReference type="Proteomes" id="UP000694427">
    <property type="component" value="Unplaced"/>
</dbReference>
<dbReference type="Pfam" id="PF03360">
    <property type="entry name" value="Glyco_transf_43"/>
    <property type="match status" value="1"/>
</dbReference>
<keyword evidence="12 22" id="KW-0333">Golgi apparatus</keyword>
<dbReference type="SUPFAM" id="SSF53448">
    <property type="entry name" value="Nucleotide-diphospho-sugar transferases"/>
    <property type="match status" value="1"/>
</dbReference>
<feature type="active site" description="Proton donor/acceptor" evidence="19">
    <location>
        <position position="222"/>
    </location>
</feature>
<keyword evidence="24" id="KW-1185">Reference proteome</keyword>
<dbReference type="PANTHER" id="PTHR10896">
    <property type="entry name" value="GALACTOSYLGALACTOSYLXYLOSYLPROTEIN 3-BETA-GLUCURONOSYLTRANSFERASE BETA-1,3-GLUCURONYLTRANSFERASE"/>
    <property type="match status" value="1"/>
</dbReference>
<comment type="catalytic activity">
    <reaction evidence="18 22">
        <text>3-O-(beta-D-galactosyl-(1-&gt;3)-beta-D-galactosyl-(1-&gt;4)-beta-D-xylosyl)-L-seryl-[protein] + UDP-alpha-D-glucuronate = 3-O-(beta-D-GlcA-(1-&gt;3)-beta-D-Gal-(1-&gt;3)-beta-D-Gal-(1-&gt;4)-beta-D-Xyl)-L-seryl-[protein] + UDP + H(+)</text>
        <dbReference type="Rhea" id="RHEA:24168"/>
        <dbReference type="Rhea" id="RHEA-COMP:12571"/>
        <dbReference type="Rhea" id="RHEA-COMP:12573"/>
        <dbReference type="ChEBI" id="CHEBI:15378"/>
        <dbReference type="ChEBI" id="CHEBI:58052"/>
        <dbReference type="ChEBI" id="CHEBI:58223"/>
        <dbReference type="ChEBI" id="CHEBI:132090"/>
        <dbReference type="ChEBI" id="CHEBI:132093"/>
        <dbReference type="EC" id="2.4.1.135"/>
    </reaction>
</comment>